<dbReference type="InterPro" id="IPR003593">
    <property type="entry name" value="AAA+_ATPase"/>
</dbReference>
<dbReference type="EMBL" id="FNCJ01000002">
    <property type="protein sequence ID" value="SDG08577.1"/>
    <property type="molecule type" value="Genomic_DNA"/>
</dbReference>
<evidence type="ECO:0000313" key="7">
    <source>
        <dbReference type="EMBL" id="SDG08577.1"/>
    </source>
</evidence>
<dbReference type="SUPFAM" id="SSF52540">
    <property type="entry name" value="P-loop containing nucleoside triphosphate hydrolases"/>
    <property type="match status" value="2"/>
</dbReference>
<dbReference type="PANTHER" id="PTHR19211">
    <property type="entry name" value="ATP-BINDING TRANSPORT PROTEIN-RELATED"/>
    <property type="match status" value="1"/>
</dbReference>
<accession>A0A1G7RCT2</accession>
<feature type="domain" description="ABC transporter" evidence="6">
    <location>
        <begin position="5"/>
        <end position="219"/>
    </location>
</feature>
<reference evidence="7 8" key="1">
    <citation type="submission" date="2016-10" db="EMBL/GenBank/DDBJ databases">
        <authorList>
            <person name="de Groot N.N."/>
        </authorList>
    </citation>
    <scope>NUCLEOTIDE SEQUENCE [LARGE SCALE GENOMIC DNA]</scope>
    <source>
        <strain evidence="7 8">LMG 2247</strain>
    </source>
</reference>
<dbReference type="InterPro" id="IPR027417">
    <property type="entry name" value="P-loop_NTPase"/>
</dbReference>
<gene>
    <name evidence="7" type="ORF">SAMN05216466_10259</name>
</gene>
<dbReference type="PANTHER" id="PTHR19211:SF14">
    <property type="entry name" value="ATP-BINDING CASSETTE SUB-FAMILY F MEMBER 1"/>
    <property type="match status" value="1"/>
</dbReference>
<dbReference type="OrthoDB" id="9808609at2"/>
<keyword evidence="4" id="KW-0547">Nucleotide-binding</keyword>
<dbReference type="AlphaFoldDB" id="A0A1G7RCT2"/>
<dbReference type="InterPro" id="IPR050611">
    <property type="entry name" value="ABCF"/>
</dbReference>
<keyword evidence="2" id="KW-0997">Cell inner membrane</keyword>
<evidence type="ECO:0000313" key="8">
    <source>
        <dbReference type="Proteomes" id="UP000199706"/>
    </source>
</evidence>
<dbReference type="Pfam" id="PF00005">
    <property type="entry name" value="ABC_tran"/>
    <property type="match status" value="2"/>
</dbReference>
<dbReference type="GO" id="GO:0016887">
    <property type="term" value="F:ATP hydrolysis activity"/>
    <property type="evidence" value="ECO:0007669"/>
    <property type="project" value="InterPro"/>
</dbReference>
<dbReference type="InterPro" id="IPR017871">
    <property type="entry name" value="ABC_transporter-like_CS"/>
</dbReference>
<evidence type="ECO:0000256" key="5">
    <source>
        <dbReference type="ARBA" id="ARBA00022840"/>
    </source>
</evidence>
<dbReference type="Gene3D" id="3.40.50.300">
    <property type="entry name" value="P-loop containing nucleotide triphosphate hydrolases"/>
    <property type="match status" value="2"/>
</dbReference>
<keyword evidence="1" id="KW-1003">Cell membrane</keyword>
<name>A0A1G7RCT2_9BURK</name>
<dbReference type="GO" id="GO:0005524">
    <property type="term" value="F:ATP binding"/>
    <property type="evidence" value="ECO:0007669"/>
    <property type="project" value="UniProtKB-KW"/>
</dbReference>
<protein>
    <submittedName>
        <fullName evidence="7">Heme-transporting ATPase</fullName>
    </submittedName>
</protein>
<dbReference type="CDD" id="cd03221">
    <property type="entry name" value="ABCF_EF-3"/>
    <property type="match status" value="1"/>
</dbReference>
<dbReference type="PROSITE" id="PS00211">
    <property type="entry name" value="ABC_TRANSPORTER_1"/>
    <property type="match status" value="1"/>
</dbReference>
<keyword evidence="2" id="KW-0472">Membrane</keyword>
<dbReference type="Proteomes" id="UP000199706">
    <property type="component" value="Unassembled WGS sequence"/>
</dbReference>
<keyword evidence="5" id="KW-0067">ATP-binding</keyword>
<keyword evidence="3" id="KW-0677">Repeat</keyword>
<evidence type="ECO:0000256" key="4">
    <source>
        <dbReference type="ARBA" id="ARBA00022741"/>
    </source>
</evidence>
<dbReference type="InterPro" id="IPR003439">
    <property type="entry name" value="ABC_transporter-like_ATP-bd"/>
</dbReference>
<sequence length="578" mass="64534">MTTLISALSLQLETGHGPLFQDLSFTVKLGDRIGLIGHNGCGKSSLLDVLANSREPSVGSVQYAGLCRLQHVEQHLPPRLAGLTAREALLEAVSEQPAQHWRVDSLLDELGLPEAADTPVSSLSGGQHTRLLLGRAVLREPNLLLLDEPSNHLDLPSLLWLEDFLRRWQGGFILVSHDPRLLDTLSEKSWILRDQRLYSFDMPCSRALAALADADAAAQARHAGEQKEIDRLALSSKRLAIWGREHDNEKLLRQAKSIQRRVDKLKDDQTFVSRGSPWRLKLQGSALAADRLLAFEDLQVRAQPEQAPLFQVNDLWLRPGDKVALLGSNGTGKSSLLRQCWSDVQEGEARDGWRYHPAARIAYYDQSLHQLSDDATLPDALYKFARIGDRERRQALISAGFAYPRHGLTVATLSGGERARLLLLALSMASYHLLWLDEPTNHLDMEGKRELGAALAAFEGGFILVSHDRELIEGTCNRFWVINNGCLQEWLDAESAYQNLFTARDTVVSGPVSLVTKHSGEQSANSGSVSDAEVQWQRWCQLEAMLATDLARKPKHQKPHLQHEWRQEMLQLEQVLGL</sequence>
<evidence type="ECO:0000256" key="2">
    <source>
        <dbReference type="ARBA" id="ARBA00022519"/>
    </source>
</evidence>
<organism evidence="7 8">
    <name type="scientific">Paraburkholderia phenazinium</name>
    <dbReference type="NCBI Taxonomy" id="60549"/>
    <lineage>
        <taxon>Bacteria</taxon>
        <taxon>Pseudomonadati</taxon>
        <taxon>Pseudomonadota</taxon>
        <taxon>Betaproteobacteria</taxon>
        <taxon>Burkholderiales</taxon>
        <taxon>Burkholderiaceae</taxon>
        <taxon>Paraburkholderia</taxon>
    </lineage>
</organism>
<proteinExistence type="predicted"/>
<evidence type="ECO:0000256" key="3">
    <source>
        <dbReference type="ARBA" id="ARBA00022737"/>
    </source>
</evidence>
<dbReference type="SMART" id="SM00382">
    <property type="entry name" value="AAA"/>
    <property type="match status" value="2"/>
</dbReference>
<evidence type="ECO:0000256" key="1">
    <source>
        <dbReference type="ARBA" id="ARBA00022475"/>
    </source>
</evidence>
<dbReference type="RefSeq" id="WP_090682005.1">
    <property type="nucleotide sequence ID" value="NZ_CADERL010000014.1"/>
</dbReference>
<evidence type="ECO:0000259" key="6">
    <source>
        <dbReference type="PROSITE" id="PS50893"/>
    </source>
</evidence>
<dbReference type="PROSITE" id="PS50893">
    <property type="entry name" value="ABC_TRANSPORTER_2"/>
    <property type="match status" value="2"/>
</dbReference>
<feature type="domain" description="ABC transporter" evidence="6">
    <location>
        <begin position="293"/>
        <end position="509"/>
    </location>
</feature>